<accession>A0A1Q9EKU2</accession>
<sequence length="68" mass="7243">MASRARTEPEERHLPGGIPAARAIDPTVAIGVLPACDISLPARVKLGLSRQREKLPKEVDICAAVARC</sequence>
<gene>
    <name evidence="1" type="ORF">AK812_SmicGene8466</name>
</gene>
<keyword evidence="2" id="KW-1185">Reference proteome</keyword>
<comment type="caution">
    <text evidence="1">The sequence shown here is derived from an EMBL/GenBank/DDBJ whole genome shotgun (WGS) entry which is preliminary data.</text>
</comment>
<name>A0A1Q9EKU2_SYMMI</name>
<dbReference type="AlphaFoldDB" id="A0A1Q9EKU2"/>
<dbReference type="EMBL" id="LSRX01000125">
    <property type="protein sequence ID" value="OLQ08059.1"/>
    <property type="molecule type" value="Genomic_DNA"/>
</dbReference>
<organism evidence="1 2">
    <name type="scientific">Symbiodinium microadriaticum</name>
    <name type="common">Dinoflagellate</name>
    <name type="synonym">Zooxanthella microadriatica</name>
    <dbReference type="NCBI Taxonomy" id="2951"/>
    <lineage>
        <taxon>Eukaryota</taxon>
        <taxon>Sar</taxon>
        <taxon>Alveolata</taxon>
        <taxon>Dinophyceae</taxon>
        <taxon>Suessiales</taxon>
        <taxon>Symbiodiniaceae</taxon>
        <taxon>Symbiodinium</taxon>
    </lineage>
</organism>
<protein>
    <submittedName>
        <fullName evidence="1">Uncharacterized protein</fullName>
    </submittedName>
</protein>
<reference evidence="1 2" key="1">
    <citation type="submission" date="2016-02" db="EMBL/GenBank/DDBJ databases">
        <title>Genome analysis of coral dinoflagellate symbionts highlights evolutionary adaptations to a symbiotic lifestyle.</title>
        <authorList>
            <person name="Aranda M."/>
            <person name="Li Y."/>
            <person name="Liew Y.J."/>
            <person name="Baumgarten S."/>
            <person name="Simakov O."/>
            <person name="Wilson M."/>
            <person name="Piel J."/>
            <person name="Ashoor H."/>
            <person name="Bougouffa S."/>
            <person name="Bajic V.B."/>
            <person name="Ryu T."/>
            <person name="Ravasi T."/>
            <person name="Bayer T."/>
            <person name="Micklem G."/>
            <person name="Kim H."/>
            <person name="Bhak J."/>
            <person name="Lajeunesse T.C."/>
            <person name="Voolstra C.R."/>
        </authorList>
    </citation>
    <scope>NUCLEOTIDE SEQUENCE [LARGE SCALE GENOMIC DNA]</scope>
    <source>
        <strain evidence="1 2">CCMP2467</strain>
    </source>
</reference>
<evidence type="ECO:0000313" key="2">
    <source>
        <dbReference type="Proteomes" id="UP000186817"/>
    </source>
</evidence>
<dbReference type="Proteomes" id="UP000186817">
    <property type="component" value="Unassembled WGS sequence"/>
</dbReference>
<evidence type="ECO:0000313" key="1">
    <source>
        <dbReference type="EMBL" id="OLQ08059.1"/>
    </source>
</evidence>
<proteinExistence type="predicted"/>